<accession>A0AAN6PX04</accession>
<feature type="region of interest" description="Disordered" evidence="1">
    <location>
        <begin position="13"/>
        <end position="34"/>
    </location>
</feature>
<dbReference type="PANTHER" id="PTHR42085:SF2">
    <property type="entry name" value="F-BOX DOMAIN-CONTAINING PROTEIN"/>
    <property type="match status" value="1"/>
</dbReference>
<feature type="region of interest" description="Disordered" evidence="1">
    <location>
        <begin position="277"/>
        <end position="309"/>
    </location>
</feature>
<dbReference type="EMBL" id="MU863662">
    <property type="protein sequence ID" value="KAK4098164.1"/>
    <property type="molecule type" value="Genomic_DNA"/>
</dbReference>
<comment type="caution">
    <text evidence="2">The sequence shown here is derived from an EMBL/GenBank/DDBJ whole genome shotgun (WGS) entry which is preliminary data.</text>
</comment>
<evidence type="ECO:0000313" key="2">
    <source>
        <dbReference type="EMBL" id="KAK4098164.1"/>
    </source>
</evidence>
<dbReference type="PANTHER" id="PTHR42085">
    <property type="entry name" value="F-BOX DOMAIN-CONTAINING PROTEIN"/>
    <property type="match status" value="1"/>
</dbReference>
<dbReference type="AlphaFoldDB" id="A0AAN6PX04"/>
<evidence type="ECO:0000256" key="1">
    <source>
        <dbReference type="SAM" id="MobiDB-lite"/>
    </source>
</evidence>
<dbReference type="InterPro" id="IPR038883">
    <property type="entry name" value="AN11006-like"/>
</dbReference>
<dbReference type="Proteomes" id="UP001305647">
    <property type="component" value="Unassembled WGS sequence"/>
</dbReference>
<reference evidence="2" key="2">
    <citation type="submission" date="2023-05" db="EMBL/GenBank/DDBJ databases">
        <authorList>
            <consortium name="Lawrence Berkeley National Laboratory"/>
            <person name="Steindorff A."/>
            <person name="Hensen N."/>
            <person name="Bonometti L."/>
            <person name="Westerberg I."/>
            <person name="Brannstrom I.O."/>
            <person name="Guillou S."/>
            <person name="Cros-Aarteil S."/>
            <person name="Calhoun S."/>
            <person name="Haridas S."/>
            <person name="Kuo A."/>
            <person name="Mondo S."/>
            <person name="Pangilinan J."/>
            <person name="Riley R."/>
            <person name="Labutti K."/>
            <person name="Andreopoulos B."/>
            <person name="Lipzen A."/>
            <person name="Chen C."/>
            <person name="Yanf M."/>
            <person name="Daum C."/>
            <person name="Ng V."/>
            <person name="Clum A."/>
            <person name="Ohm R."/>
            <person name="Martin F."/>
            <person name="Silar P."/>
            <person name="Natvig D."/>
            <person name="Lalanne C."/>
            <person name="Gautier V."/>
            <person name="Ament-Velasquez S.L."/>
            <person name="Kruys A."/>
            <person name="Hutchinson M.I."/>
            <person name="Powell A.J."/>
            <person name="Barry K."/>
            <person name="Miller A.N."/>
            <person name="Grigoriev I.V."/>
            <person name="Debuchy R."/>
            <person name="Gladieux P."/>
            <person name="Thoren M.H."/>
            <person name="Johannesson H."/>
        </authorList>
    </citation>
    <scope>NUCLEOTIDE SEQUENCE</scope>
    <source>
        <strain evidence="2">CBS 757.83</strain>
    </source>
</reference>
<sequence length="490" mass="54513">MKDKRLFGRLRGLFGRKRGKKNKNATGKTSRTRNEPVIVHNTKELQAQDANLKQVIESSTPEDLRATADAQALSSFFQRLPVEIRLKIYHHVWRNYLKPRRVGPSTAGSNLRLHIYTPAPASQELTHARCTIHPGEPGQKDVLVTQDIQSEDWPSTPAWYRDAWVLRLNWGKHWKCQHAIQQQWNQTSKSGGAGSSLLATGAPTAPFLPLFLACKRMYLEAAQSLFETVTLVFTSSTDAHHFFMARRPQPHPFLPRLRHLELSLAYTNDHLFLSRVLHDNPPRPSTGGSHQDVNDNHDDDDDDAWPSAGIVNDTLSRADMGQVQVRDARHSMARTRPRTRPTSVCFNLVCKLDRFGAELWPFLVGGIRAAAPMLRELDVEIGGRIERGGILGSFGVVVDEEAEAEAEAEGDGMGVGGSGEGWDRGEVLGMGMREEGSAAAVEDVKWKAEEGRLSRWILPGRLVVVFSGGTVKEGYVQAGKGLVRVEMDQE</sequence>
<evidence type="ECO:0000313" key="3">
    <source>
        <dbReference type="Proteomes" id="UP001305647"/>
    </source>
</evidence>
<name>A0AAN6PX04_9PEZI</name>
<organism evidence="2 3">
    <name type="scientific">Parathielavia hyrcaniae</name>
    <dbReference type="NCBI Taxonomy" id="113614"/>
    <lineage>
        <taxon>Eukaryota</taxon>
        <taxon>Fungi</taxon>
        <taxon>Dikarya</taxon>
        <taxon>Ascomycota</taxon>
        <taxon>Pezizomycotina</taxon>
        <taxon>Sordariomycetes</taxon>
        <taxon>Sordariomycetidae</taxon>
        <taxon>Sordariales</taxon>
        <taxon>Chaetomiaceae</taxon>
        <taxon>Parathielavia</taxon>
    </lineage>
</organism>
<feature type="compositionally biased region" description="Basic residues" evidence="1">
    <location>
        <begin position="14"/>
        <end position="23"/>
    </location>
</feature>
<keyword evidence="3" id="KW-1185">Reference proteome</keyword>
<gene>
    <name evidence="2" type="ORF">N658DRAFT_561306</name>
</gene>
<reference evidence="2" key="1">
    <citation type="journal article" date="2023" name="Mol. Phylogenet. Evol.">
        <title>Genome-scale phylogeny and comparative genomics of the fungal order Sordariales.</title>
        <authorList>
            <person name="Hensen N."/>
            <person name="Bonometti L."/>
            <person name="Westerberg I."/>
            <person name="Brannstrom I.O."/>
            <person name="Guillou S."/>
            <person name="Cros-Aarteil S."/>
            <person name="Calhoun S."/>
            <person name="Haridas S."/>
            <person name="Kuo A."/>
            <person name="Mondo S."/>
            <person name="Pangilinan J."/>
            <person name="Riley R."/>
            <person name="LaButti K."/>
            <person name="Andreopoulos B."/>
            <person name="Lipzen A."/>
            <person name="Chen C."/>
            <person name="Yan M."/>
            <person name="Daum C."/>
            <person name="Ng V."/>
            <person name="Clum A."/>
            <person name="Steindorff A."/>
            <person name="Ohm R.A."/>
            <person name="Martin F."/>
            <person name="Silar P."/>
            <person name="Natvig D.O."/>
            <person name="Lalanne C."/>
            <person name="Gautier V."/>
            <person name="Ament-Velasquez S.L."/>
            <person name="Kruys A."/>
            <person name="Hutchinson M.I."/>
            <person name="Powell A.J."/>
            <person name="Barry K."/>
            <person name="Miller A.N."/>
            <person name="Grigoriev I.V."/>
            <person name="Debuchy R."/>
            <person name="Gladieux P."/>
            <person name="Hiltunen Thoren M."/>
            <person name="Johannesson H."/>
        </authorList>
    </citation>
    <scope>NUCLEOTIDE SEQUENCE</scope>
    <source>
        <strain evidence="2">CBS 757.83</strain>
    </source>
</reference>
<proteinExistence type="predicted"/>
<protein>
    <submittedName>
        <fullName evidence="2">Uncharacterized protein</fullName>
    </submittedName>
</protein>